<sequence length="313" mass="34766">MIINQILSFLPARLSQTIRTLPEGVRQDIEEIRCRTGYPPELITSQGVYNQTEQVVAAFTSQEAQEMLQKISHYSLYTLEEELRRGYITVRGGHRIGLAGHVLTENGRVLRLRDVTFFNIRLAKQIIGAANSIVPQLYYEGRWLSTLIIGAPLTGKTTMLRDLARQISEGIAARKIGGRKTGIVDERSEIAGCVSGVPQNRVGPRTDVLDACPKAEGMMMMIRSMSPEVLIVDEIGRKEDTEALLEALNAGVSVMATAHGYQLDQVRRRPALTPLFESAFFQRFIIVSRNRFGGAAHIRVLNQSGRILFSGEG</sequence>
<evidence type="ECO:0000256" key="2">
    <source>
        <dbReference type="ARBA" id="ARBA00022840"/>
    </source>
</evidence>
<comment type="caution">
    <text evidence="4">The sequence shown here is derived from an EMBL/GenBank/DDBJ whole genome shotgun (WGS) entry which is preliminary data.</text>
</comment>
<organism evidence="4 5">
    <name type="scientific">Sporolactobacillus spathodeae</name>
    <dbReference type="NCBI Taxonomy" id="1465502"/>
    <lineage>
        <taxon>Bacteria</taxon>
        <taxon>Bacillati</taxon>
        <taxon>Bacillota</taxon>
        <taxon>Bacilli</taxon>
        <taxon>Bacillales</taxon>
        <taxon>Sporolactobacillaceae</taxon>
        <taxon>Sporolactobacillus</taxon>
    </lineage>
</organism>
<evidence type="ECO:0000313" key="5">
    <source>
        <dbReference type="Proteomes" id="UP000823201"/>
    </source>
</evidence>
<dbReference type="RefSeq" id="WP_338062803.1">
    <property type="nucleotide sequence ID" value="NZ_CBCRXA010000021.1"/>
</dbReference>
<dbReference type="EMBL" id="JAFBEV010000021">
    <property type="protein sequence ID" value="MBM7658694.1"/>
    <property type="molecule type" value="Genomic_DNA"/>
</dbReference>
<accession>A0ABS2QAC1</accession>
<name>A0ABS2QAC1_9BACL</name>
<evidence type="ECO:0000259" key="3">
    <source>
        <dbReference type="SMART" id="SM00382"/>
    </source>
</evidence>
<dbReference type="NCBIfam" id="TIGR02858">
    <property type="entry name" value="spore_III_AA"/>
    <property type="match status" value="1"/>
</dbReference>
<dbReference type="PANTHER" id="PTHR20953">
    <property type="entry name" value="KINASE-RELATED"/>
    <property type="match status" value="1"/>
</dbReference>
<evidence type="ECO:0000256" key="1">
    <source>
        <dbReference type="ARBA" id="ARBA00022741"/>
    </source>
</evidence>
<dbReference type="InterPro" id="IPR014217">
    <property type="entry name" value="Spore_III_AA"/>
</dbReference>
<dbReference type="Gene3D" id="3.40.50.300">
    <property type="entry name" value="P-loop containing nucleotide triphosphate hydrolases"/>
    <property type="match status" value="1"/>
</dbReference>
<reference evidence="4 5" key="1">
    <citation type="submission" date="2021-01" db="EMBL/GenBank/DDBJ databases">
        <title>Genomic Encyclopedia of Type Strains, Phase IV (KMG-IV): sequencing the most valuable type-strain genomes for metagenomic binning, comparative biology and taxonomic classification.</title>
        <authorList>
            <person name="Goeker M."/>
        </authorList>
    </citation>
    <scope>NUCLEOTIDE SEQUENCE [LARGE SCALE GENOMIC DNA]</scope>
    <source>
        <strain evidence="4 5">DSM 100968</strain>
    </source>
</reference>
<dbReference type="PANTHER" id="PTHR20953:SF3">
    <property type="entry name" value="P-LOOP CONTAINING NUCLEOSIDE TRIPHOSPHATE HYDROLASES SUPERFAMILY PROTEIN"/>
    <property type="match status" value="1"/>
</dbReference>
<keyword evidence="1" id="KW-0547">Nucleotide-binding</keyword>
<dbReference type="SUPFAM" id="SSF52540">
    <property type="entry name" value="P-loop containing nucleoside triphosphate hydrolases"/>
    <property type="match status" value="1"/>
</dbReference>
<dbReference type="InterPro" id="IPR003593">
    <property type="entry name" value="AAA+_ATPase"/>
</dbReference>
<protein>
    <submittedName>
        <fullName evidence="4">Stage III sporulation protein AA</fullName>
    </submittedName>
</protein>
<keyword evidence="2" id="KW-0067">ATP-binding</keyword>
<dbReference type="InterPro" id="IPR045735">
    <property type="entry name" value="Spore_III_AA_AAA+_ATPase"/>
</dbReference>
<feature type="domain" description="AAA+ ATPase" evidence="3">
    <location>
        <begin position="142"/>
        <end position="290"/>
    </location>
</feature>
<evidence type="ECO:0000313" key="4">
    <source>
        <dbReference type="EMBL" id="MBM7658694.1"/>
    </source>
</evidence>
<gene>
    <name evidence="4" type="ORF">JOC27_002156</name>
</gene>
<dbReference type="SMART" id="SM00382">
    <property type="entry name" value="AAA"/>
    <property type="match status" value="1"/>
</dbReference>
<keyword evidence="5" id="KW-1185">Reference proteome</keyword>
<dbReference type="InterPro" id="IPR027417">
    <property type="entry name" value="P-loop_NTPase"/>
</dbReference>
<dbReference type="Pfam" id="PF19568">
    <property type="entry name" value="Spore_III_AA"/>
    <property type="match status" value="1"/>
</dbReference>
<proteinExistence type="predicted"/>
<dbReference type="Proteomes" id="UP000823201">
    <property type="component" value="Unassembled WGS sequence"/>
</dbReference>